<comment type="pathway">
    <text evidence="11">Carbohydrate metabolism; galactose metabolism.</text>
</comment>
<dbReference type="InterPro" id="IPR006203">
    <property type="entry name" value="GHMP_knse_ATP-bd_CS"/>
</dbReference>
<keyword evidence="5 11" id="KW-0547">Nucleotide-binding</keyword>
<dbReference type="InterPro" id="IPR036554">
    <property type="entry name" value="GHMP_kinase_C_sf"/>
</dbReference>
<feature type="binding site" evidence="11">
    <location>
        <position position="225"/>
    </location>
    <ligand>
        <name>substrate</name>
    </ligand>
</feature>
<evidence type="ECO:0000256" key="7">
    <source>
        <dbReference type="ARBA" id="ARBA00022840"/>
    </source>
</evidence>
<evidence type="ECO:0000259" key="15">
    <source>
        <dbReference type="Pfam" id="PF10509"/>
    </source>
</evidence>
<dbReference type="PRINTS" id="PR00959">
    <property type="entry name" value="MEVGALKINASE"/>
</dbReference>
<dbReference type="InterPro" id="IPR006204">
    <property type="entry name" value="GHMP_kinase_N_dom"/>
</dbReference>
<dbReference type="NCBIfam" id="TIGR00131">
    <property type="entry name" value="gal_kin"/>
    <property type="match status" value="1"/>
</dbReference>
<evidence type="ECO:0000256" key="9">
    <source>
        <dbReference type="ARBA" id="ARBA00023144"/>
    </source>
</evidence>
<comment type="function">
    <text evidence="11">Catalyzes the transfer of the gamma-phosphate of ATP to D-galactose to form alpha-D-galactose-1-phosphate (Gal-1-P).</text>
</comment>
<evidence type="ECO:0000256" key="3">
    <source>
        <dbReference type="ARBA" id="ARBA00022679"/>
    </source>
</evidence>
<feature type="site" description="Transition state stabilizer" evidence="11">
    <location>
        <position position="28"/>
    </location>
</feature>
<feature type="binding site" evidence="11">
    <location>
        <position position="68"/>
    </location>
    <ligand>
        <name>ATP</name>
        <dbReference type="ChEBI" id="CHEBI:30616"/>
    </ligand>
</feature>
<comment type="catalytic activity">
    <reaction evidence="11">
        <text>alpha-D-galactose + ATP = alpha-D-galactose 1-phosphate + ADP + H(+)</text>
        <dbReference type="Rhea" id="RHEA:13553"/>
        <dbReference type="ChEBI" id="CHEBI:15378"/>
        <dbReference type="ChEBI" id="CHEBI:28061"/>
        <dbReference type="ChEBI" id="CHEBI:30616"/>
        <dbReference type="ChEBI" id="CHEBI:58336"/>
        <dbReference type="ChEBI" id="CHEBI:456216"/>
        <dbReference type="EC" id="2.7.1.6"/>
    </reaction>
</comment>
<feature type="binding site" evidence="11">
    <location>
        <begin position="34"/>
        <end position="37"/>
    </location>
    <ligand>
        <name>substrate</name>
    </ligand>
</feature>
<dbReference type="InterPro" id="IPR020568">
    <property type="entry name" value="Ribosomal_Su5_D2-typ_SF"/>
</dbReference>
<dbReference type="InterPro" id="IPR019539">
    <property type="entry name" value="GalKase_N"/>
</dbReference>
<dbReference type="PANTHER" id="PTHR10457">
    <property type="entry name" value="MEVALONATE KINASE/GALACTOKINASE"/>
    <property type="match status" value="1"/>
</dbReference>
<evidence type="ECO:0000256" key="1">
    <source>
        <dbReference type="ARBA" id="ARBA00006566"/>
    </source>
</evidence>
<dbReference type="PROSITE" id="PS00106">
    <property type="entry name" value="GALACTOKINASE"/>
    <property type="match status" value="1"/>
</dbReference>
<evidence type="ECO:0000256" key="5">
    <source>
        <dbReference type="ARBA" id="ARBA00022741"/>
    </source>
</evidence>
<dbReference type="NCBIfam" id="NF003705">
    <property type="entry name" value="PRK05322.1"/>
    <property type="match status" value="1"/>
</dbReference>
<evidence type="ECO:0000313" key="16">
    <source>
        <dbReference type="EMBL" id="UUX34453.1"/>
    </source>
</evidence>
<evidence type="ECO:0000259" key="13">
    <source>
        <dbReference type="Pfam" id="PF00288"/>
    </source>
</evidence>
<dbReference type="GO" id="GO:0004335">
    <property type="term" value="F:galactokinase activity"/>
    <property type="evidence" value="ECO:0007669"/>
    <property type="project" value="UniProtKB-EC"/>
</dbReference>
<dbReference type="EMBL" id="CP102453">
    <property type="protein sequence ID" value="UUX34453.1"/>
    <property type="molecule type" value="Genomic_DNA"/>
</dbReference>
<keyword evidence="10 11" id="KW-0119">Carbohydrate metabolism</keyword>
<dbReference type="Pfam" id="PF00288">
    <property type="entry name" value="GHMP_kinases_N"/>
    <property type="match status" value="1"/>
</dbReference>
<dbReference type="SUPFAM" id="SSF55060">
    <property type="entry name" value="GHMP Kinase, C-terminal domain"/>
    <property type="match status" value="1"/>
</dbReference>
<evidence type="ECO:0000256" key="12">
    <source>
        <dbReference type="NCBIfam" id="TIGR00131"/>
    </source>
</evidence>
<reference evidence="16 17" key="1">
    <citation type="submission" date="2022-08" db="EMBL/GenBank/DDBJ databases">
        <title>Aerococcaceae sp. nov isolated from spoiled eye mask.</title>
        <authorList>
            <person name="Zhou G."/>
            <person name="Xie X.-B."/>
            <person name="Shi Q.-S."/>
            <person name="Wang Y.-S."/>
            <person name="Wen X."/>
            <person name="Peng H."/>
            <person name="Yang X.-J."/>
            <person name="Tao H.-B."/>
            <person name="Huang X.-M."/>
        </authorList>
    </citation>
    <scope>NUCLEOTIDE SEQUENCE [LARGE SCALE GENOMIC DNA]</scope>
    <source>
        <strain evidence="17">DM20194951</strain>
    </source>
</reference>
<keyword evidence="2 11" id="KW-0963">Cytoplasm</keyword>
<dbReference type="Pfam" id="PF08544">
    <property type="entry name" value="GHMP_kinases_C"/>
    <property type="match status" value="1"/>
</dbReference>
<dbReference type="Proteomes" id="UP001315967">
    <property type="component" value="Chromosome"/>
</dbReference>
<accession>A0ABY5P7S5</accession>
<dbReference type="PRINTS" id="PR00473">
    <property type="entry name" value="GALCTOKINASE"/>
</dbReference>
<dbReference type="SUPFAM" id="SSF54211">
    <property type="entry name" value="Ribosomal protein S5 domain 2-like"/>
    <property type="match status" value="1"/>
</dbReference>
<feature type="domain" description="Galactokinase N-terminal" evidence="15">
    <location>
        <begin position="9"/>
        <end position="57"/>
    </location>
</feature>
<gene>
    <name evidence="11" type="primary">galK</name>
    <name evidence="16" type="ORF">NRE15_02040</name>
</gene>
<feature type="binding site" evidence="11">
    <location>
        <position position="163"/>
    </location>
    <ligand>
        <name>Mg(2+)</name>
        <dbReference type="ChEBI" id="CHEBI:18420"/>
    </ligand>
</feature>
<feature type="binding site" evidence="11">
    <location>
        <position position="131"/>
    </location>
    <ligand>
        <name>Mg(2+)</name>
        <dbReference type="ChEBI" id="CHEBI:18420"/>
    </ligand>
</feature>
<dbReference type="PIRSF" id="PIRSF000530">
    <property type="entry name" value="Galactokinase"/>
    <property type="match status" value="1"/>
</dbReference>
<dbReference type="InterPro" id="IPR013750">
    <property type="entry name" value="GHMP_kinase_C_dom"/>
</dbReference>
<dbReference type="InterPro" id="IPR019741">
    <property type="entry name" value="Galactokinase_CS"/>
</dbReference>
<name>A0ABY5P7S5_9LACT</name>
<dbReference type="EC" id="2.7.1.6" evidence="11 12"/>
<dbReference type="PROSITE" id="PS00627">
    <property type="entry name" value="GHMP_KINASES_ATP"/>
    <property type="match status" value="1"/>
</dbReference>
<dbReference type="Gene3D" id="3.30.70.890">
    <property type="entry name" value="GHMP kinase, C-terminal domain"/>
    <property type="match status" value="1"/>
</dbReference>
<dbReference type="Pfam" id="PF10509">
    <property type="entry name" value="GalKase_gal_bdg"/>
    <property type="match status" value="1"/>
</dbReference>
<protein>
    <recommendedName>
        <fullName evidence="11 12">Galactokinase</fullName>
        <ecNumber evidence="11 12">2.7.1.6</ecNumber>
    </recommendedName>
    <alternativeName>
        <fullName evidence="11">Galactose kinase</fullName>
    </alternativeName>
</protein>
<keyword evidence="3 11" id="KW-0808">Transferase</keyword>
<proteinExistence type="inferred from homology"/>
<keyword evidence="17" id="KW-1185">Reference proteome</keyword>
<organism evidence="16 17">
    <name type="scientific">Fundicoccus culcitae</name>
    <dbReference type="NCBI Taxonomy" id="2969821"/>
    <lineage>
        <taxon>Bacteria</taxon>
        <taxon>Bacillati</taxon>
        <taxon>Bacillota</taxon>
        <taxon>Bacilli</taxon>
        <taxon>Lactobacillales</taxon>
        <taxon>Aerococcaceae</taxon>
        <taxon>Fundicoccus</taxon>
    </lineage>
</organism>
<dbReference type="InterPro" id="IPR006206">
    <property type="entry name" value="Mevalonate/galactokinase"/>
</dbReference>
<feature type="domain" description="GHMP kinase C-terminal" evidence="14">
    <location>
        <begin position="286"/>
        <end position="367"/>
    </location>
</feature>
<evidence type="ECO:0000256" key="2">
    <source>
        <dbReference type="ARBA" id="ARBA00022490"/>
    </source>
</evidence>
<evidence type="ECO:0000256" key="6">
    <source>
        <dbReference type="ARBA" id="ARBA00022777"/>
    </source>
</evidence>
<evidence type="ECO:0000256" key="11">
    <source>
        <dbReference type="HAMAP-Rule" id="MF_00246"/>
    </source>
</evidence>
<dbReference type="PANTHER" id="PTHR10457:SF7">
    <property type="entry name" value="GALACTOKINASE-RELATED"/>
    <property type="match status" value="1"/>
</dbReference>
<evidence type="ECO:0000259" key="14">
    <source>
        <dbReference type="Pfam" id="PF08544"/>
    </source>
</evidence>
<keyword evidence="7 11" id="KW-0067">ATP-binding</keyword>
<sequence length="390" mass="43471">MSNIDHLKQAFEEIYHQSAERTFFSPGRINLIGEHTDYNGGHVFPCAITIGTYGLVSMREDKWVHCYSTNFSESGIIQINLENLAYAKQDGWANYVKGMLKYMQAASQPFSHGFNLLIEGNIPNGAGLSSSASLEMLVGVIADAIYDLKMDRIKMVKIGQQVENKFIGVNSGIMDQFAIGMGQVDQAIFLDVNTLDYQFIPADFKDYRILIMNTNKRRELADSKYNERRSQCEAALEQLKTELKINTLGDLDNESFEANRYLIQDPILAQRAKHAVYENTRTIAAKALLQAGDLEKFGQLLNESHISLRDDYDVTGIELDTLVESAWKHEAVLGARMTGAGMGGCAIALVQKDAIDEVSESIKQDYEAKIGYPPSFYIAQVGDGSKELTN</sequence>
<comment type="subcellular location">
    <subcellularLocation>
        <location evidence="11">Cytoplasm</location>
    </subcellularLocation>
</comment>
<dbReference type="Gene3D" id="3.30.230.10">
    <property type="match status" value="1"/>
</dbReference>
<evidence type="ECO:0000256" key="4">
    <source>
        <dbReference type="ARBA" id="ARBA00022723"/>
    </source>
</evidence>
<comment type="similarity">
    <text evidence="1 11">Belongs to the GHMP kinase family. GalK subfamily.</text>
</comment>
<keyword evidence="9 11" id="KW-0299">Galactose metabolism</keyword>
<feature type="domain" description="GHMP kinase N-terminal" evidence="13">
    <location>
        <begin position="94"/>
        <end position="182"/>
    </location>
</feature>
<feature type="binding site" evidence="11">
    <location>
        <begin position="125"/>
        <end position="131"/>
    </location>
    <ligand>
        <name>ATP</name>
        <dbReference type="ChEBI" id="CHEBI:30616"/>
    </ligand>
</feature>
<feature type="active site" description="Proton acceptor" evidence="11">
    <location>
        <position position="175"/>
    </location>
</feature>
<dbReference type="RefSeq" id="WP_313793956.1">
    <property type="nucleotide sequence ID" value="NZ_CP102453.1"/>
</dbReference>
<keyword evidence="8 11" id="KW-0460">Magnesium</keyword>
<dbReference type="HAMAP" id="MF_00246">
    <property type="entry name" value="Galactokinase"/>
    <property type="match status" value="1"/>
</dbReference>
<keyword evidence="4 11" id="KW-0479">Metal-binding</keyword>
<dbReference type="InterPro" id="IPR022963">
    <property type="entry name" value="Galactokinase_bac"/>
</dbReference>
<dbReference type="InterPro" id="IPR000705">
    <property type="entry name" value="Galactokinase"/>
</dbReference>
<dbReference type="InterPro" id="IPR014721">
    <property type="entry name" value="Ribsml_uS5_D2-typ_fold_subgr"/>
</dbReference>
<keyword evidence="6 11" id="KW-0418">Kinase</keyword>
<evidence type="ECO:0000313" key="17">
    <source>
        <dbReference type="Proteomes" id="UP001315967"/>
    </source>
</evidence>
<evidence type="ECO:0000256" key="8">
    <source>
        <dbReference type="ARBA" id="ARBA00022842"/>
    </source>
</evidence>
<evidence type="ECO:0000256" key="10">
    <source>
        <dbReference type="ARBA" id="ARBA00023277"/>
    </source>
</evidence>